<feature type="region of interest" description="Disordered" evidence="3">
    <location>
        <begin position="402"/>
        <end position="459"/>
    </location>
</feature>
<dbReference type="Gene3D" id="3.40.50.1820">
    <property type="entry name" value="alpha/beta hydrolase"/>
    <property type="match status" value="1"/>
</dbReference>
<dbReference type="PRINTS" id="PR00862">
    <property type="entry name" value="PROLIGOPTASE"/>
</dbReference>
<sequence length="692" mass="71542">MPTRPPTRRTTPAPSTTPDPLPTACAEIITRWAATPAFGAPVGAGGRIVQCVRPPGADRFLLLYGRKPDLPCTAWRASLPDHALRLPDGQRPLRIALHHDGTGYVTLAGPGADHGRLARIRVGEPAVTVLDGPPIRPAQLALDPTTGTAVTLTARSALLHRPDGSHTELPLPDGTTGTGTRVTSGPSGVTLVNATGGRPTLWRLHPGSSTADAHWASRPLDLPPGTGRLLNCPAGYLLLGQEVTLLPETGGAPARRLRLPAGSIGADVRAITGSDTHWALAVDRPVTDTTGAVDTTGGTGNLDPATVLYVAERPGPDYSDPDPPARADRWQEIVRLAPGERLAEWALVDDRLWWSVGSPLSPCRARTALLDGSETVLGQQNSGDSLVLDMFRVVAGDGVAITVPRARPAPPTSGPPTPTSGPPTPTSGPPTPTSGPPTPTPGQHTAAAEQPTTSDTATTGSTAISPILLTCYGGFGVTHQLETAPTALAWAALGGTTAAAQVRGGGERGPAWHRAGSGTAKGRAVDDLVDVIDALGAGGAPIVLVGASHGGWLAASAALRRPGLAGLVLTAPLLDVVDLRDRHPYGRHWEAEFGVGEPGVDLVALSPVRVLEAAPDDVAPPPCLVFSPQADARVDPGDAVRWVRESARRGVEATLRATPAGHSGNGRVAADARLVEILTCAHRWVRDVRPRP</sequence>
<evidence type="ECO:0000256" key="2">
    <source>
        <dbReference type="ARBA" id="ARBA00011897"/>
    </source>
</evidence>
<dbReference type="InterPro" id="IPR051167">
    <property type="entry name" value="Prolyl_oligopep/macrocyclase"/>
</dbReference>
<feature type="domain" description="Peptidase S9 prolyl oligopeptidase catalytic" evidence="4">
    <location>
        <begin position="489"/>
        <end position="664"/>
    </location>
</feature>
<dbReference type="OrthoDB" id="9801421at2"/>
<comment type="caution">
    <text evidence="5">The sequence shown here is derived from an EMBL/GenBank/DDBJ whole genome shotgun (WGS) entry which is preliminary data.</text>
</comment>
<gene>
    <name evidence="5" type="ORF">AUCHE_04_01020</name>
</gene>
<dbReference type="RefSeq" id="WP_006501813.1">
    <property type="nucleotide sequence ID" value="NZ_BAGZ01000004.1"/>
</dbReference>
<organism evidence="5 6">
    <name type="scientific">Austwickia chelonae NBRC 105200</name>
    <dbReference type="NCBI Taxonomy" id="1184607"/>
    <lineage>
        <taxon>Bacteria</taxon>
        <taxon>Bacillati</taxon>
        <taxon>Actinomycetota</taxon>
        <taxon>Actinomycetes</taxon>
        <taxon>Micrococcales</taxon>
        <taxon>Dermatophilaceae</taxon>
        <taxon>Austwickia</taxon>
    </lineage>
</organism>
<reference evidence="5 6" key="1">
    <citation type="submission" date="2012-08" db="EMBL/GenBank/DDBJ databases">
        <title>Whole genome shotgun sequence of Austwickia chelonae NBRC 105200.</title>
        <authorList>
            <person name="Yoshida I."/>
            <person name="Hosoyama A."/>
            <person name="Tsuchikane K."/>
            <person name="Katsumata H."/>
            <person name="Ando Y."/>
            <person name="Ohji S."/>
            <person name="Hamada M."/>
            <person name="Tamura T."/>
            <person name="Yamazoe A."/>
            <person name="Yamazaki S."/>
            <person name="Fujita N."/>
        </authorList>
    </citation>
    <scope>NUCLEOTIDE SEQUENCE [LARGE SCALE GENOMIC DNA]</scope>
    <source>
        <strain evidence="5 6">NBRC 105200</strain>
    </source>
</reference>
<dbReference type="SUPFAM" id="SSF101898">
    <property type="entry name" value="NHL repeat"/>
    <property type="match status" value="1"/>
</dbReference>
<dbReference type="AlphaFoldDB" id="K6UL98"/>
<feature type="region of interest" description="Disordered" evidence="3">
    <location>
        <begin position="162"/>
        <end position="188"/>
    </location>
</feature>
<keyword evidence="6" id="KW-1185">Reference proteome</keyword>
<dbReference type="Proteomes" id="UP000008495">
    <property type="component" value="Unassembled WGS sequence"/>
</dbReference>
<dbReference type="EMBL" id="BAGZ01000004">
    <property type="protein sequence ID" value="GAB77061.1"/>
    <property type="molecule type" value="Genomic_DNA"/>
</dbReference>
<dbReference type="InterPro" id="IPR002470">
    <property type="entry name" value="Peptidase_S9A"/>
</dbReference>
<evidence type="ECO:0000256" key="1">
    <source>
        <dbReference type="ARBA" id="ARBA00001070"/>
    </source>
</evidence>
<dbReference type="PANTHER" id="PTHR42881">
    <property type="entry name" value="PROLYL ENDOPEPTIDASE"/>
    <property type="match status" value="1"/>
</dbReference>
<dbReference type="InterPro" id="IPR001375">
    <property type="entry name" value="Peptidase_S9_cat"/>
</dbReference>
<dbReference type="GO" id="GO:0070012">
    <property type="term" value="F:oligopeptidase activity"/>
    <property type="evidence" value="ECO:0007669"/>
    <property type="project" value="TreeGrafter"/>
</dbReference>
<evidence type="ECO:0000313" key="6">
    <source>
        <dbReference type="Proteomes" id="UP000008495"/>
    </source>
</evidence>
<dbReference type="GO" id="GO:0004252">
    <property type="term" value="F:serine-type endopeptidase activity"/>
    <property type="evidence" value="ECO:0007669"/>
    <property type="project" value="UniProtKB-EC"/>
</dbReference>
<feature type="compositionally biased region" description="Low complexity" evidence="3">
    <location>
        <begin position="174"/>
        <end position="188"/>
    </location>
</feature>
<dbReference type="Pfam" id="PF00326">
    <property type="entry name" value="Peptidase_S9"/>
    <property type="match status" value="1"/>
</dbReference>
<comment type="catalytic activity">
    <reaction evidence="1">
        <text>Hydrolysis of Pro-|-Xaa &gt;&gt; Ala-|-Xaa in oligopeptides.</text>
        <dbReference type="EC" id="3.4.21.26"/>
    </reaction>
</comment>
<accession>K6UL98</accession>
<protein>
    <recommendedName>
        <fullName evidence="2">prolyl oligopeptidase</fullName>
        <ecNumber evidence="2">3.4.21.26</ecNumber>
    </recommendedName>
</protein>
<proteinExistence type="predicted"/>
<feature type="region of interest" description="Disordered" evidence="3">
    <location>
        <begin position="1"/>
        <end position="21"/>
    </location>
</feature>
<evidence type="ECO:0000313" key="5">
    <source>
        <dbReference type="EMBL" id="GAB77061.1"/>
    </source>
</evidence>
<name>K6UL98_9MICO</name>
<dbReference type="PANTHER" id="PTHR42881:SF2">
    <property type="entry name" value="PROLYL ENDOPEPTIDASE"/>
    <property type="match status" value="1"/>
</dbReference>
<evidence type="ECO:0000259" key="4">
    <source>
        <dbReference type="Pfam" id="PF00326"/>
    </source>
</evidence>
<dbReference type="GO" id="GO:0005829">
    <property type="term" value="C:cytosol"/>
    <property type="evidence" value="ECO:0007669"/>
    <property type="project" value="TreeGrafter"/>
</dbReference>
<dbReference type="EC" id="3.4.21.26" evidence="2"/>
<dbReference type="GO" id="GO:0006508">
    <property type="term" value="P:proteolysis"/>
    <property type="evidence" value="ECO:0007669"/>
    <property type="project" value="InterPro"/>
</dbReference>
<feature type="compositionally biased region" description="Low complexity" evidence="3">
    <location>
        <begin position="1"/>
        <end position="14"/>
    </location>
</feature>
<dbReference type="InterPro" id="IPR029058">
    <property type="entry name" value="AB_hydrolase_fold"/>
</dbReference>
<feature type="compositionally biased region" description="Pro residues" evidence="3">
    <location>
        <begin position="407"/>
        <end position="440"/>
    </location>
</feature>
<dbReference type="STRING" id="100225.SAMN05421595_2200"/>
<dbReference type="SUPFAM" id="SSF53474">
    <property type="entry name" value="alpha/beta-Hydrolases"/>
    <property type="match status" value="1"/>
</dbReference>
<dbReference type="eggNOG" id="COG1505">
    <property type="taxonomic scope" value="Bacteria"/>
</dbReference>
<evidence type="ECO:0000256" key="3">
    <source>
        <dbReference type="SAM" id="MobiDB-lite"/>
    </source>
</evidence>